<dbReference type="EMBL" id="FOQL01000003">
    <property type="protein sequence ID" value="SFI62618.1"/>
    <property type="molecule type" value="Genomic_DNA"/>
</dbReference>
<dbReference type="Proteomes" id="UP000243606">
    <property type="component" value="Unassembled WGS sequence"/>
</dbReference>
<accession>A0A1I3JRG8</accession>
<protein>
    <submittedName>
        <fullName evidence="2">Uncharacterized protein</fullName>
    </submittedName>
</protein>
<evidence type="ECO:0000313" key="3">
    <source>
        <dbReference type="Proteomes" id="UP000243606"/>
    </source>
</evidence>
<organism evidence="2 3">
    <name type="scientific">Pseudomonas guineae</name>
    <dbReference type="NCBI Taxonomy" id="425504"/>
    <lineage>
        <taxon>Bacteria</taxon>
        <taxon>Pseudomonadati</taxon>
        <taxon>Pseudomonadota</taxon>
        <taxon>Gammaproteobacteria</taxon>
        <taxon>Pseudomonadales</taxon>
        <taxon>Pseudomonadaceae</taxon>
        <taxon>Pseudomonas</taxon>
    </lineage>
</organism>
<evidence type="ECO:0000313" key="2">
    <source>
        <dbReference type="EMBL" id="SFI62618.1"/>
    </source>
</evidence>
<reference evidence="3" key="1">
    <citation type="submission" date="2016-10" db="EMBL/GenBank/DDBJ databases">
        <authorList>
            <person name="Varghese N."/>
            <person name="Submissions S."/>
        </authorList>
    </citation>
    <scope>NUCLEOTIDE SEQUENCE [LARGE SCALE GENOMIC DNA]</scope>
    <source>
        <strain evidence="3">LMG 24016</strain>
    </source>
</reference>
<gene>
    <name evidence="2" type="ORF">SAMN05216206_2581</name>
</gene>
<dbReference type="AlphaFoldDB" id="A0A1I3JRG8"/>
<keyword evidence="3" id="KW-1185">Reference proteome</keyword>
<feature type="region of interest" description="Disordered" evidence="1">
    <location>
        <begin position="27"/>
        <end position="47"/>
    </location>
</feature>
<name>A0A1I3JRG8_9PSED</name>
<evidence type="ECO:0000256" key="1">
    <source>
        <dbReference type="SAM" id="MobiDB-lite"/>
    </source>
</evidence>
<sequence length="172" mass="18620">MQRKTIGSYTYLVNDFGDLVCYAPDETPSATPSTDRPAKRGRPAGAITSTPNPLYALISEAADLGLPWLEDIVYGACVTSGGVSNGKMNCCPRHVLRTLTRPSISIETVGFGLGCSLRAKQRTAQVARHALGGIELYLERNPEVRSRLENLATRNNSKPLYLGGYELNAGYN</sequence>
<proteinExistence type="predicted"/>